<accession>A0A6J6TNY1</accession>
<dbReference type="PANTHER" id="PTHR10357">
    <property type="entry name" value="ALPHA-AMYLASE FAMILY MEMBER"/>
    <property type="match status" value="1"/>
</dbReference>
<organism evidence="2">
    <name type="scientific">freshwater metagenome</name>
    <dbReference type="NCBI Taxonomy" id="449393"/>
    <lineage>
        <taxon>unclassified sequences</taxon>
        <taxon>metagenomes</taxon>
        <taxon>ecological metagenomes</taxon>
    </lineage>
</organism>
<feature type="domain" description="Glycosyl hydrolase family 13 catalytic" evidence="1">
    <location>
        <begin position="285"/>
        <end position="682"/>
    </location>
</feature>
<gene>
    <name evidence="2" type="ORF">UFOPK2810_00703</name>
</gene>
<evidence type="ECO:0000313" key="2">
    <source>
        <dbReference type="EMBL" id="CAB4748089.1"/>
    </source>
</evidence>
<sequence>MAVDTRSFALTSEFSDLVLHLDPATGAPVRLSSDGHALDLQCRVRIVTEGGEVRAAAGGLDYIDTVDVEIAPGSVGRLRNQVELRSRRITVPVATSDPGRWSALWHFEFQAEAPRLSVGLEVVSHDDDAILRNIVVEIVPVLPDASRWRVQAPGGKMRPNLGLADLTYETTVQTAAGVESSTGIVVFESTDPVVSFLYWPLSTTHYGETALAPHPEGACLTWLTDVAGVPGAGGSLTAWPLQLDLVARDFMSILTEVPAMLANAGITSPNDPPSWGADANLYEVQIGFGVFRAGYEYAPYPTADDLLHDLGRIQSLGYTALQIMPRQPYPSYNVHDYDDITTNWGEESVLRQIVDECHARGMHVIFDILLHGVIDGEAMDAALAAIDSGPYVERLDEATPDVTTLERDEMHYYLVAWTRHVKDFEPYWRGGSPRRHALVDEHPEWFCRDSAGNITGVYTQAFDASHPGWQDYFIGKCLAIMERMGIDGFRFDAPSYNYFLNWSDRTRTDASVSMLGCLPLFDRLRKAMREQYPDSLLYTEPSGVLYRMAMDVAYNYDEQWLVRAVMESGAGKSHWIRNARELGQWFAWRDASLAPGSLTAHHLDSHDTFWWPEPGHKWRREQYGERATAALMAVFALSGGPYMTFVGGEVGIEDAIRAVNSLRLSHPWFARGESKYDVVAADHDDVYAVLRESADGSGLLLVNLSDHPVTASVDLQSDADADADAAGSASHRCAEVLTGASESVWRLDDGQWRTVVELAAFEAVAFDVGPLRRP</sequence>
<protein>
    <submittedName>
        <fullName evidence="2">Unannotated protein</fullName>
    </submittedName>
</protein>
<reference evidence="2" key="1">
    <citation type="submission" date="2020-05" db="EMBL/GenBank/DDBJ databases">
        <authorList>
            <person name="Chiriac C."/>
            <person name="Salcher M."/>
            <person name="Ghai R."/>
            <person name="Kavagutti S V."/>
        </authorList>
    </citation>
    <scope>NUCLEOTIDE SEQUENCE</scope>
</reference>
<dbReference type="AlphaFoldDB" id="A0A6J6TNY1"/>
<dbReference type="InterPro" id="IPR006047">
    <property type="entry name" value="GH13_cat_dom"/>
</dbReference>
<dbReference type="SUPFAM" id="SSF51445">
    <property type="entry name" value="(Trans)glycosidases"/>
    <property type="match status" value="1"/>
</dbReference>
<name>A0A6J6TNY1_9ZZZZ</name>
<dbReference type="Pfam" id="PF00128">
    <property type="entry name" value="Alpha-amylase"/>
    <property type="match status" value="1"/>
</dbReference>
<dbReference type="GO" id="GO:0005975">
    <property type="term" value="P:carbohydrate metabolic process"/>
    <property type="evidence" value="ECO:0007669"/>
    <property type="project" value="InterPro"/>
</dbReference>
<dbReference type="Gene3D" id="3.20.20.80">
    <property type="entry name" value="Glycosidases"/>
    <property type="match status" value="1"/>
</dbReference>
<dbReference type="InterPro" id="IPR017853">
    <property type="entry name" value="GH"/>
</dbReference>
<dbReference type="EMBL" id="CAEZYZ010000099">
    <property type="protein sequence ID" value="CAB4748089.1"/>
    <property type="molecule type" value="Genomic_DNA"/>
</dbReference>
<evidence type="ECO:0000259" key="1">
    <source>
        <dbReference type="SMART" id="SM00642"/>
    </source>
</evidence>
<dbReference type="SMART" id="SM00642">
    <property type="entry name" value="Aamy"/>
    <property type="match status" value="1"/>
</dbReference>
<proteinExistence type="predicted"/>